<accession>A0ABD0L7J4</accession>
<dbReference type="Proteomes" id="UP001519460">
    <property type="component" value="Unassembled WGS sequence"/>
</dbReference>
<name>A0ABD0L7J4_9CAEN</name>
<comment type="caution">
    <text evidence="1">The sequence shown here is derived from an EMBL/GenBank/DDBJ whole genome shotgun (WGS) entry which is preliminary data.</text>
</comment>
<reference evidence="1 2" key="1">
    <citation type="journal article" date="2023" name="Sci. Data">
        <title>Genome assembly of the Korean intertidal mud-creeper Batillaria attramentaria.</title>
        <authorList>
            <person name="Patra A.K."/>
            <person name="Ho P.T."/>
            <person name="Jun S."/>
            <person name="Lee S.J."/>
            <person name="Kim Y."/>
            <person name="Won Y.J."/>
        </authorList>
    </citation>
    <scope>NUCLEOTIDE SEQUENCE [LARGE SCALE GENOMIC DNA]</scope>
    <source>
        <strain evidence="1">Wonlab-2016</strain>
    </source>
</reference>
<sequence length="144" mass="16115">MPSHKIKEASTGRYNRVRLNFRFQRMQNSRAVNTGSVPGCSVPTVVLFRHSPTNLGESEPRRTVPEKSRTAQLQGGWSFGAVFLPYPTLPGILTMILFRVKLFSTSPAPPQHPHRSLPPTNYLNSVLRGVGQNKFDVKSISQTR</sequence>
<organism evidence="1 2">
    <name type="scientific">Batillaria attramentaria</name>
    <dbReference type="NCBI Taxonomy" id="370345"/>
    <lineage>
        <taxon>Eukaryota</taxon>
        <taxon>Metazoa</taxon>
        <taxon>Spiralia</taxon>
        <taxon>Lophotrochozoa</taxon>
        <taxon>Mollusca</taxon>
        <taxon>Gastropoda</taxon>
        <taxon>Caenogastropoda</taxon>
        <taxon>Sorbeoconcha</taxon>
        <taxon>Cerithioidea</taxon>
        <taxon>Batillariidae</taxon>
        <taxon>Batillaria</taxon>
    </lineage>
</organism>
<dbReference type="EMBL" id="JACVVK020000076">
    <property type="protein sequence ID" value="KAK7495258.1"/>
    <property type="molecule type" value="Genomic_DNA"/>
</dbReference>
<proteinExistence type="predicted"/>
<keyword evidence="2" id="KW-1185">Reference proteome</keyword>
<evidence type="ECO:0000313" key="1">
    <source>
        <dbReference type="EMBL" id="KAK7495258.1"/>
    </source>
</evidence>
<dbReference type="AlphaFoldDB" id="A0ABD0L7J4"/>
<gene>
    <name evidence="1" type="ORF">BaRGS_00013440</name>
</gene>
<protein>
    <submittedName>
        <fullName evidence="1">Uncharacterized protein</fullName>
    </submittedName>
</protein>
<evidence type="ECO:0000313" key="2">
    <source>
        <dbReference type="Proteomes" id="UP001519460"/>
    </source>
</evidence>